<reference evidence="5" key="1">
    <citation type="submission" date="2018-01" db="EMBL/GenBank/DDBJ databases">
        <authorList>
            <person name="Mao J.F."/>
        </authorList>
    </citation>
    <scope>NUCLEOTIDE SEQUENCE</scope>
    <source>
        <strain evidence="5">Huo1</strain>
        <tissue evidence="5">Leaf</tissue>
    </source>
</reference>
<dbReference type="InterPro" id="IPR011333">
    <property type="entry name" value="SKP1/BTB/POZ_sf"/>
</dbReference>
<evidence type="ECO:0000313" key="6">
    <source>
        <dbReference type="Proteomes" id="UP000298416"/>
    </source>
</evidence>
<gene>
    <name evidence="5" type="ORF">SASPL_116173</name>
</gene>
<dbReference type="PROSITE" id="PS51649">
    <property type="entry name" value="NPH3"/>
    <property type="match status" value="1"/>
</dbReference>
<feature type="domain" description="NPH3" evidence="4">
    <location>
        <begin position="150"/>
        <end position="251"/>
    </location>
</feature>
<dbReference type="InterPro" id="IPR043454">
    <property type="entry name" value="NPH3/RPT2-like"/>
</dbReference>
<keyword evidence="6" id="KW-1185">Reference proteome</keyword>
<dbReference type="Pfam" id="PF03000">
    <property type="entry name" value="NPH3"/>
    <property type="match status" value="1"/>
</dbReference>
<dbReference type="Gene3D" id="3.30.710.10">
    <property type="entry name" value="Potassium Channel Kv1.1, Chain A"/>
    <property type="match status" value="1"/>
</dbReference>
<dbReference type="SUPFAM" id="SSF54695">
    <property type="entry name" value="POZ domain"/>
    <property type="match status" value="1"/>
</dbReference>
<evidence type="ECO:0000256" key="3">
    <source>
        <dbReference type="PROSITE-ProRule" id="PRU00982"/>
    </source>
</evidence>
<keyword evidence="2" id="KW-0833">Ubl conjugation pathway</keyword>
<dbReference type="InterPro" id="IPR027356">
    <property type="entry name" value="NPH3_dom"/>
</dbReference>
<evidence type="ECO:0000256" key="2">
    <source>
        <dbReference type="ARBA" id="ARBA00022786"/>
    </source>
</evidence>
<comment type="pathway">
    <text evidence="1">Protein modification; protein ubiquitination.</text>
</comment>
<comment type="caution">
    <text evidence="5">The sequence shown here is derived from an EMBL/GenBank/DDBJ whole genome shotgun (WGS) entry which is preliminary data.</text>
</comment>
<accession>A0A8X8XVM0</accession>
<evidence type="ECO:0000259" key="4">
    <source>
        <dbReference type="PROSITE" id="PS51649"/>
    </source>
</evidence>
<dbReference type="EMBL" id="PNBA02000006">
    <property type="protein sequence ID" value="KAG6419664.1"/>
    <property type="molecule type" value="Genomic_DNA"/>
</dbReference>
<name>A0A8X8XVM0_SALSN</name>
<comment type="similarity">
    <text evidence="3">Belongs to the NPH3 family.</text>
</comment>
<dbReference type="AlphaFoldDB" id="A0A8X8XVM0"/>
<sequence>MSSSKVAALLKIKVLSWSQETGFPERSFHLHKVRLRCNSGNFKEKLKDETTNEVKLPPDFPSGAEAFELTALLMYGHGALVEADNVAALRCATDFLELRRHCQGLDMYLNQILDPEQGRDQALQQHKPWPWRDAVVGDVVSRDDTRSPAVAQLWDQYLTNIVADPDFPCTRLITLIQTIIPHSSRHTHDYLYTALDLFFRSHPNLSQEEKASLCKYLDCQKLSPPVCIEALRNEVMLLRLMMQALFVHAQHMSMPPGHNNSYEPTAFRIQNLEKELQSLKRTLHLHRSKNHQKSSCIATLTFTLHRKYADKVRNILHQLLLFGGGKSKRNIPAFASFPN</sequence>
<dbReference type="PANTHER" id="PTHR32370">
    <property type="entry name" value="OS12G0117600 PROTEIN"/>
    <property type="match status" value="1"/>
</dbReference>
<proteinExistence type="inferred from homology"/>
<protein>
    <recommendedName>
        <fullName evidence="4">NPH3 domain-containing protein</fullName>
    </recommendedName>
</protein>
<organism evidence="5">
    <name type="scientific">Salvia splendens</name>
    <name type="common">Scarlet sage</name>
    <dbReference type="NCBI Taxonomy" id="180675"/>
    <lineage>
        <taxon>Eukaryota</taxon>
        <taxon>Viridiplantae</taxon>
        <taxon>Streptophyta</taxon>
        <taxon>Embryophyta</taxon>
        <taxon>Tracheophyta</taxon>
        <taxon>Spermatophyta</taxon>
        <taxon>Magnoliopsida</taxon>
        <taxon>eudicotyledons</taxon>
        <taxon>Gunneridae</taxon>
        <taxon>Pentapetalae</taxon>
        <taxon>asterids</taxon>
        <taxon>lamiids</taxon>
        <taxon>Lamiales</taxon>
        <taxon>Lamiaceae</taxon>
        <taxon>Nepetoideae</taxon>
        <taxon>Mentheae</taxon>
        <taxon>Salviinae</taxon>
        <taxon>Salvia</taxon>
        <taxon>Salvia subgen. Calosphace</taxon>
        <taxon>core Calosphace</taxon>
    </lineage>
</organism>
<evidence type="ECO:0000256" key="1">
    <source>
        <dbReference type="ARBA" id="ARBA00004906"/>
    </source>
</evidence>
<evidence type="ECO:0000313" key="5">
    <source>
        <dbReference type="EMBL" id="KAG6419664.1"/>
    </source>
</evidence>
<reference evidence="5" key="2">
    <citation type="submission" date="2020-08" db="EMBL/GenBank/DDBJ databases">
        <title>Plant Genome Project.</title>
        <authorList>
            <person name="Zhang R.-G."/>
        </authorList>
    </citation>
    <scope>NUCLEOTIDE SEQUENCE</scope>
    <source>
        <strain evidence="5">Huo1</strain>
        <tissue evidence="5">Leaf</tissue>
    </source>
</reference>
<dbReference type="Proteomes" id="UP000298416">
    <property type="component" value="Unassembled WGS sequence"/>
</dbReference>